<keyword evidence="3" id="KW-1185">Reference proteome</keyword>
<gene>
    <name evidence="2" type="ORF">BGZ95_005015</name>
</gene>
<dbReference type="AlphaFoldDB" id="A0AAD4D2E6"/>
<proteinExistence type="predicted"/>
<comment type="caution">
    <text evidence="2">The sequence shown here is derived from an EMBL/GenBank/DDBJ whole genome shotgun (WGS) entry which is preliminary data.</text>
</comment>
<evidence type="ECO:0000313" key="3">
    <source>
        <dbReference type="Proteomes" id="UP001194580"/>
    </source>
</evidence>
<sequence>MTVQDTHPNVQAVRRVYENEQPTNSTTPAGIIYLVCHPDTSSGKDIIFWDDVLAAFKEDFVIHIRSGAVVLPFLRGPDFKKYMLDPLRIAAVPGATLDVVIRGRSEEEELSLESLQKAQPGAHQQGDHNDADAPFNATAVATAGRNPAGGLVEAAWENYTHIDNPDAGPARRGPQAIQDNQGASNSSNESNSNITTGAKEPKASSNSISLTRAPQESASGIAQDIRTILRL</sequence>
<accession>A0AAD4D2E6</accession>
<name>A0AAD4D2E6_9FUNG</name>
<feature type="region of interest" description="Disordered" evidence="1">
    <location>
        <begin position="110"/>
        <end position="133"/>
    </location>
</feature>
<dbReference type="Proteomes" id="UP001194580">
    <property type="component" value="Unassembled WGS sequence"/>
</dbReference>
<reference evidence="2" key="1">
    <citation type="journal article" date="2020" name="Fungal Divers.">
        <title>Resolving the Mortierellaceae phylogeny through synthesis of multi-gene phylogenetics and phylogenomics.</title>
        <authorList>
            <person name="Vandepol N."/>
            <person name="Liber J."/>
            <person name="Desiro A."/>
            <person name="Na H."/>
            <person name="Kennedy M."/>
            <person name="Barry K."/>
            <person name="Grigoriev I.V."/>
            <person name="Miller A.N."/>
            <person name="O'Donnell K."/>
            <person name="Stajich J.E."/>
            <person name="Bonito G."/>
        </authorList>
    </citation>
    <scope>NUCLEOTIDE SEQUENCE</scope>
    <source>
        <strain evidence="2">NRRL 28262</strain>
    </source>
</reference>
<feature type="region of interest" description="Disordered" evidence="1">
    <location>
        <begin position="161"/>
        <end position="220"/>
    </location>
</feature>
<dbReference type="EMBL" id="JAAAIL010002321">
    <property type="protein sequence ID" value="KAG0258310.1"/>
    <property type="molecule type" value="Genomic_DNA"/>
</dbReference>
<evidence type="ECO:0000256" key="1">
    <source>
        <dbReference type="SAM" id="MobiDB-lite"/>
    </source>
</evidence>
<feature type="compositionally biased region" description="Polar residues" evidence="1">
    <location>
        <begin position="203"/>
        <end position="220"/>
    </location>
</feature>
<organism evidence="2 3">
    <name type="scientific">Linnemannia exigua</name>
    <dbReference type="NCBI Taxonomy" id="604196"/>
    <lineage>
        <taxon>Eukaryota</taxon>
        <taxon>Fungi</taxon>
        <taxon>Fungi incertae sedis</taxon>
        <taxon>Mucoromycota</taxon>
        <taxon>Mortierellomycotina</taxon>
        <taxon>Mortierellomycetes</taxon>
        <taxon>Mortierellales</taxon>
        <taxon>Mortierellaceae</taxon>
        <taxon>Linnemannia</taxon>
    </lineage>
</organism>
<evidence type="ECO:0000313" key="2">
    <source>
        <dbReference type="EMBL" id="KAG0258310.1"/>
    </source>
</evidence>
<feature type="compositionally biased region" description="Low complexity" evidence="1">
    <location>
        <begin position="184"/>
        <end position="193"/>
    </location>
</feature>
<protein>
    <submittedName>
        <fullName evidence="2">Uncharacterized protein</fullName>
    </submittedName>
</protein>